<comment type="caution">
    <text evidence="2">The sequence shown here is derived from an EMBL/GenBank/DDBJ whole genome shotgun (WGS) entry which is preliminary data.</text>
</comment>
<sequence length="287" mass="30481">MSWWYWIPVLSVFCLARLWRASDTPVMSDVLRTSERWRLPMTAVAHADAVRRTRRIAVGETLGAAVGVLLGGVGLALAGGAPDYPYPILFGFVLGMTFGSTLGAAGADPAPPADARVAHARDVSVDDLQPRWLTALVWLVPAGAVVATGVVTAIRPDPWQAPGSGVAAVVAAFATVAGLGLFAIVRHRALRTPRTARTDLELAWQDGFVARSVTLASTAVLVPALALLAIAIVPDAADGGLPFAVVMLIALGPILLARPQRTFRRRLWDDRSFHLTSEDLYPALRGT</sequence>
<keyword evidence="1" id="KW-0812">Transmembrane</keyword>
<name>A0AA38CTL9_9MICO</name>
<feature type="transmembrane region" description="Helical" evidence="1">
    <location>
        <begin position="208"/>
        <end position="233"/>
    </location>
</feature>
<reference evidence="2" key="1">
    <citation type="journal article" date="2014" name="Int. J. Syst. Evol. Microbiol.">
        <title>Complete genome sequence of Corynebacterium casei LMG S-19264T (=DSM 44701T), isolated from a smear-ripened cheese.</title>
        <authorList>
            <consortium name="US DOE Joint Genome Institute (JGI-PGF)"/>
            <person name="Walter F."/>
            <person name="Albersmeier A."/>
            <person name="Kalinowski J."/>
            <person name="Ruckert C."/>
        </authorList>
    </citation>
    <scope>NUCLEOTIDE SEQUENCE</scope>
    <source>
        <strain evidence="2">NBRC 112290</strain>
    </source>
</reference>
<gene>
    <name evidence="2" type="ORF">GCM10025875_22360</name>
</gene>
<feature type="transmembrane region" description="Helical" evidence="1">
    <location>
        <begin position="61"/>
        <end position="82"/>
    </location>
</feature>
<proteinExistence type="predicted"/>
<evidence type="ECO:0000313" key="3">
    <source>
        <dbReference type="Proteomes" id="UP001157161"/>
    </source>
</evidence>
<reference evidence="2" key="2">
    <citation type="submission" date="2023-02" db="EMBL/GenBank/DDBJ databases">
        <authorList>
            <person name="Sun Q."/>
            <person name="Mori K."/>
        </authorList>
    </citation>
    <scope>NUCLEOTIDE SEQUENCE</scope>
    <source>
        <strain evidence="2">NBRC 112290</strain>
    </source>
</reference>
<feature type="transmembrane region" description="Helical" evidence="1">
    <location>
        <begin position="166"/>
        <end position="187"/>
    </location>
</feature>
<feature type="transmembrane region" description="Helical" evidence="1">
    <location>
        <begin position="239"/>
        <end position="257"/>
    </location>
</feature>
<evidence type="ECO:0000256" key="1">
    <source>
        <dbReference type="SAM" id="Phobius"/>
    </source>
</evidence>
<dbReference type="EMBL" id="BSUM01000001">
    <property type="protein sequence ID" value="GMA32244.1"/>
    <property type="molecule type" value="Genomic_DNA"/>
</dbReference>
<keyword evidence="1" id="KW-1133">Transmembrane helix</keyword>
<keyword evidence="3" id="KW-1185">Reference proteome</keyword>
<feature type="transmembrane region" description="Helical" evidence="1">
    <location>
        <begin position="88"/>
        <end position="111"/>
    </location>
</feature>
<organism evidence="2 3">
    <name type="scientific">Litorihabitans aurantiacus</name>
    <dbReference type="NCBI Taxonomy" id="1930061"/>
    <lineage>
        <taxon>Bacteria</taxon>
        <taxon>Bacillati</taxon>
        <taxon>Actinomycetota</taxon>
        <taxon>Actinomycetes</taxon>
        <taxon>Micrococcales</taxon>
        <taxon>Beutenbergiaceae</taxon>
        <taxon>Litorihabitans</taxon>
    </lineage>
</organism>
<dbReference type="Proteomes" id="UP001157161">
    <property type="component" value="Unassembled WGS sequence"/>
</dbReference>
<protein>
    <submittedName>
        <fullName evidence="2">Uncharacterized protein</fullName>
    </submittedName>
</protein>
<accession>A0AA38CTL9</accession>
<dbReference type="RefSeq" id="WP_284250951.1">
    <property type="nucleotide sequence ID" value="NZ_BSUM01000001.1"/>
</dbReference>
<dbReference type="AlphaFoldDB" id="A0AA38CTL9"/>
<evidence type="ECO:0000313" key="2">
    <source>
        <dbReference type="EMBL" id="GMA32244.1"/>
    </source>
</evidence>
<feature type="transmembrane region" description="Helical" evidence="1">
    <location>
        <begin position="132"/>
        <end position="154"/>
    </location>
</feature>
<keyword evidence="1" id="KW-0472">Membrane</keyword>